<proteinExistence type="predicted"/>
<sequence>MLKKLFSMFNKNKEKNSLQVRKDKSIEEVSAVSRRKVDTVKEKVDDEVFTVDFVSIRESGKTIKKAEVIFPANNQYIIINGEKIYFDAYYVRDEGMSSDNLYHRIATPDFKFWILPKDYKKFMSIANYRHNILIENRKKRDEFIKADINTPFEYDPIDEDIYKCFIANKSGMCDAIGTWEQFRKVEEQIAKICEENNGKYFKTQAKTAKFAIIFDYSRRTYSNITSLREKGYKVTTFEKALEYFGLSHMWNIKSIKKMENEYKKFMKERYGN</sequence>
<dbReference type="OrthoDB" id="9813328at2"/>
<reference evidence="1 2" key="1">
    <citation type="submission" date="2016-12" db="EMBL/GenBank/DDBJ databases">
        <title>Clostridium tepidum sp. nov., a close relative of Clostridium sporogenes and Clostridium botulinum Group I.</title>
        <authorList>
            <person name="Dobritsa A.P."/>
            <person name="Kutumbaka K.K."/>
            <person name="Werner K."/>
            <person name="Wiedmann M."/>
            <person name="Asmus A."/>
            <person name="Samadpour M."/>
        </authorList>
    </citation>
    <scope>NUCLEOTIDE SEQUENCE [LARGE SCALE GENOMIC DNA]</scope>
    <source>
        <strain evidence="1 2">IEH 97212</strain>
    </source>
</reference>
<organism evidence="1 2">
    <name type="scientific">Clostridium tepidum</name>
    <dbReference type="NCBI Taxonomy" id="1962263"/>
    <lineage>
        <taxon>Bacteria</taxon>
        <taxon>Bacillati</taxon>
        <taxon>Bacillota</taxon>
        <taxon>Clostridia</taxon>
        <taxon>Eubacteriales</taxon>
        <taxon>Clostridiaceae</taxon>
        <taxon>Clostridium</taxon>
    </lineage>
</organism>
<accession>A0A1S9I2Z7</accession>
<comment type="caution">
    <text evidence="1">The sequence shown here is derived from an EMBL/GenBank/DDBJ whole genome shotgun (WGS) entry which is preliminary data.</text>
</comment>
<protein>
    <submittedName>
        <fullName evidence="1">Uncharacterized protein</fullName>
    </submittedName>
</protein>
<evidence type="ECO:0000313" key="1">
    <source>
        <dbReference type="EMBL" id="OOO64638.1"/>
    </source>
</evidence>
<name>A0A1S9I2Z7_9CLOT</name>
<evidence type="ECO:0000313" key="2">
    <source>
        <dbReference type="Proteomes" id="UP000190256"/>
    </source>
</evidence>
<dbReference type="EMBL" id="MRAE01000027">
    <property type="protein sequence ID" value="OOO64638.1"/>
    <property type="molecule type" value="Genomic_DNA"/>
</dbReference>
<dbReference type="AlphaFoldDB" id="A0A1S9I2Z7"/>
<dbReference type="Proteomes" id="UP000190256">
    <property type="component" value="Unassembled WGS sequence"/>
</dbReference>
<gene>
    <name evidence="1" type="ORF">BS638_10325</name>
</gene>